<comment type="caution">
    <text evidence="1">The sequence shown here is derived from an EMBL/GenBank/DDBJ whole genome shotgun (WGS) entry which is preliminary data.</text>
</comment>
<dbReference type="InterPro" id="IPR010237">
    <property type="entry name" value="Pyr-5-nucltdase"/>
</dbReference>
<keyword evidence="2" id="KW-1185">Reference proteome</keyword>
<organism evidence="1 2">
    <name type="scientific">Astathelohania contejeani</name>
    <dbReference type="NCBI Taxonomy" id="164912"/>
    <lineage>
        <taxon>Eukaryota</taxon>
        <taxon>Fungi</taxon>
        <taxon>Fungi incertae sedis</taxon>
        <taxon>Microsporidia</taxon>
        <taxon>Astathelohaniidae</taxon>
        <taxon>Astathelohania</taxon>
    </lineage>
</organism>
<dbReference type="Gene3D" id="1.10.150.450">
    <property type="match status" value="1"/>
</dbReference>
<dbReference type="Pfam" id="PF00702">
    <property type="entry name" value="Hydrolase"/>
    <property type="match status" value="1"/>
</dbReference>
<gene>
    <name evidence="1" type="ORF">TCON_0469</name>
</gene>
<proteinExistence type="predicted"/>
<dbReference type="SFLD" id="SFLDG01132">
    <property type="entry name" value="C1.5.3:_5'-Nucleotidase_Like"/>
    <property type="match status" value="1"/>
</dbReference>
<dbReference type="SFLD" id="SFLDS00003">
    <property type="entry name" value="Haloacid_Dehalogenase"/>
    <property type="match status" value="1"/>
</dbReference>
<reference evidence="1 2" key="1">
    <citation type="submission" date="2019-01" db="EMBL/GenBank/DDBJ databases">
        <title>Genomes sequencing and comparative genomics of infectious freshwater microsporidia, Cucumispora dikerogammari and Thelohania contejeani.</title>
        <authorList>
            <person name="Cormier A."/>
            <person name="Giraud I."/>
            <person name="Wattier R."/>
            <person name="Teixeira M."/>
            <person name="Grandjean F."/>
            <person name="Rigaud T."/>
            <person name="Cordaux R."/>
        </authorList>
    </citation>
    <scope>NUCLEOTIDE SEQUENCE [LARGE SCALE GENOMIC DNA]</scope>
    <source>
        <strain evidence="1">T1</strain>
        <tissue evidence="1">Spores</tissue>
    </source>
</reference>
<evidence type="ECO:0000313" key="2">
    <source>
        <dbReference type="Proteomes" id="UP001516464"/>
    </source>
</evidence>
<accession>A0ABQ7I1J0</accession>
<evidence type="ECO:0000313" key="1">
    <source>
        <dbReference type="EMBL" id="KAF7684326.1"/>
    </source>
</evidence>
<dbReference type="InterPro" id="IPR006439">
    <property type="entry name" value="HAD-SF_hydro_IA"/>
</dbReference>
<dbReference type="SFLD" id="SFLDG01129">
    <property type="entry name" value="C1.5:_HAD__Beta-PGM__Phosphata"/>
    <property type="match status" value="1"/>
</dbReference>
<dbReference type="SUPFAM" id="SSF56784">
    <property type="entry name" value="HAD-like"/>
    <property type="match status" value="1"/>
</dbReference>
<dbReference type="PANTHER" id="PTHR47438:SF1">
    <property type="entry name" value="PHOSPHATE METABOLISM PROTEIN 8-RELATED"/>
    <property type="match status" value="1"/>
</dbReference>
<dbReference type="NCBIfam" id="TIGR01509">
    <property type="entry name" value="HAD-SF-IA-v3"/>
    <property type="match status" value="1"/>
</dbReference>
<dbReference type="Proteomes" id="UP001516464">
    <property type="component" value="Unassembled WGS sequence"/>
</dbReference>
<evidence type="ECO:0008006" key="3">
    <source>
        <dbReference type="Google" id="ProtNLM"/>
    </source>
</evidence>
<dbReference type="PANTHER" id="PTHR47438">
    <property type="entry name" value="PHOSPHATE METABOLISM PROTEIN 8-RELATED"/>
    <property type="match status" value="1"/>
</dbReference>
<dbReference type="Gene3D" id="3.40.50.1000">
    <property type="entry name" value="HAD superfamily/HAD-like"/>
    <property type="match status" value="1"/>
</dbReference>
<name>A0ABQ7I1J0_9MICR</name>
<protein>
    <recommendedName>
        <fullName evidence="3">Pyrimidine 5-nucleotidase</fullName>
    </recommendedName>
</protein>
<dbReference type="InterPro" id="IPR052791">
    <property type="entry name" value="SSM1_domain"/>
</dbReference>
<sequence>MTSIRPLPIKLGSQEKHSNGMLSLGSDPLLVFDIDDTLYTPDTMVHPTIRNGLYEYAAEKLGISFEEARDLGVKYNNEYGLGVKGYIYEHSLDPKGIFEHIMNSMKPEELLNQDTELRDILNRIPYNKIIFTNGTLEQATRILNALGIMDCFELLFHVGYSYKDFWSKPEKRCYKYIESIVGIEKPNKIYFFDDALQNINMANELGWHGIHVGPNTSIKTILKNLFEKEI</sequence>
<dbReference type="InterPro" id="IPR036412">
    <property type="entry name" value="HAD-like_sf"/>
</dbReference>
<dbReference type="EMBL" id="SBIQ01000018">
    <property type="protein sequence ID" value="KAF7684326.1"/>
    <property type="molecule type" value="Genomic_DNA"/>
</dbReference>
<dbReference type="InterPro" id="IPR023214">
    <property type="entry name" value="HAD_sf"/>
</dbReference>